<dbReference type="PRINTS" id="PR00458">
    <property type="entry name" value="PEROXIDASE"/>
</dbReference>
<evidence type="ECO:0000256" key="6">
    <source>
        <dbReference type="ARBA" id="ARBA00022723"/>
    </source>
</evidence>
<feature type="binding site" evidence="17">
    <location>
        <position position="162"/>
    </location>
    <ligand>
        <name>substrate</name>
    </ligand>
</feature>
<dbReference type="OMA" id="MAYATQL"/>
<dbReference type="EC" id="1.11.1.7" evidence="3"/>
<dbReference type="Gramene" id="ORUFI03G01410.1">
    <property type="protein sequence ID" value="ORUFI03G01410.1"/>
    <property type="gene ID" value="ORUFI03G01410"/>
</dbReference>
<keyword evidence="10 18" id="KW-0408">Iron</keyword>
<evidence type="ECO:0000256" key="5">
    <source>
        <dbReference type="ARBA" id="ARBA00022617"/>
    </source>
</evidence>
<dbReference type="FunFam" id="1.10.520.10:FF:000001">
    <property type="entry name" value="Peroxidase"/>
    <property type="match status" value="2"/>
</dbReference>
<dbReference type="FunFam" id="1.10.420.10:FF:000007">
    <property type="entry name" value="Peroxidase"/>
    <property type="match status" value="1"/>
</dbReference>
<keyword evidence="14" id="KW-0376">Hydrogen peroxide</keyword>
<feature type="site" description="Transition state stabilizer" evidence="19">
    <location>
        <position position="62"/>
    </location>
</feature>
<dbReference type="PANTHER" id="PTHR31235">
    <property type="entry name" value="PEROXIDASE 25-RELATED"/>
    <property type="match status" value="1"/>
</dbReference>
<feature type="binding site" evidence="18">
    <location>
        <position position="70"/>
    </location>
    <ligand>
        <name>Ca(2+)</name>
        <dbReference type="ChEBI" id="CHEBI:29108"/>
        <label>1</label>
    </ligand>
</feature>
<dbReference type="GO" id="GO:0042744">
    <property type="term" value="P:hydrogen peroxide catabolic process"/>
    <property type="evidence" value="ECO:0007669"/>
    <property type="project" value="UniProtKB-KW"/>
</dbReference>
<sequence length="648" mass="67368">MELVVAVAGAVVVALSLCIGGVQGQLQVGFYDQSCPQAEVIVRDEVGKAVSANVGLAAGLVRMHFHDCFVKGCDASVLLDSTANSTAEKDAIPNKSLRGFEVVDSAKRRLESACKGVVSCADILAFAARDSVVLAGGTPYRVPAGRRDGNTSVASDAMANLPRPTSDVAQLTQSFATHGLSQDDMVILSGAHTIGVAHCSSFSSRLYGYNSSTGQDPALNAAMASRLSRSCPQGSANTVAMDDGSENTFDTSYYQNLLAGRGVLASDQTLTADNATAALVAQNAYNMYLFATKFGQAMVKMGAIQVLTGSDGQIRTNCRARGSRGMRLWLLSVAVMAMAMATRSQAQLQVGYYDTLCPAAEIIVQEEVSKAVSGNPGMAAGLVRLHFHDCFVRGCDASVLLDSTQGNRAEKDAPPNTSLRGFEVIDSAKSRLETACFGVVSCADVLAFAARDALALVGGNAYQVPGGRRDGNVSVAQETNGNLPPPSANVAQLNQMFGAKGLTQAEMVALSGAHTIGVSHCSSFSNRLYSSGPNAGQDPSMDPSYVAALTTQCPQQQGQPAAGMVPMDAVTPNAFDTNYYAAIVANRGLLSSDQALLADQTTAAQVVGYTNNPDSFQTDFAAAMVKMGSIGVLTGNAGTIRTNCRVAS</sequence>
<feature type="disulfide bond" evidence="20">
    <location>
        <begin position="120"/>
        <end position="318"/>
    </location>
</feature>
<feature type="signal peptide" evidence="21">
    <location>
        <begin position="1"/>
        <end position="24"/>
    </location>
</feature>
<evidence type="ECO:0000256" key="1">
    <source>
        <dbReference type="ARBA" id="ARBA00000189"/>
    </source>
</evidence>
<dbReference type="PROSITE" id="PS50873">
    <property type="entry name" value="PEROXIDASE_4"/>
    <property type="match status" value="2"/>
</dbReference>
<feature type="binding site" evidence="18">
    <location>
        <position position="72"/>
    </location>
    <ligand>
        <name>Ca(2+)</name>
        <dbReference type="ChEBI" id="CHEBI:29108"/>
        <label>1</label>
    </ligand>
</feature>
<comment type="cofactor">
    <cofactor evidence="18">
        <name>heme b</name>
        <dbReference type="ChEBI" id="CHEBI:60344"/>
    </cofactor>
    <text evidence="18">Binds 1 heme b (iron(II)-protoporphyrin IX) group per subunit.</text>
</comment>
<dbReference type="Gene3D" id="1.10.420.10">
    <property type="entry name" value="Peroxidase, domain 2"/>
    <property type="match status" value="2"/>
</dbReference>
<evidence type="ECO:0000256" key="11">
    <source>
        <dbReference type="ARBA" id="ARBA00023157"/>
    </source>
</evidence>
<dbReference type="PROSITE" id="PS00436">
    <property type="entry name" value="PEROXIDASE_2"/>
    <property type="match status" value="2"/>
</dbReference>
<keyword evidence="24" id="KW-1185">Reference proteome</keyword>
<feature type="binding site" evidence="18">
    <location>
        <position position="242"/>
    </location>
    <ligand>
        <name>Ca(2+)</name>
        <dbReference type="ChEBI" id="CHEBI:29108"/>
        <label>2</label>
    </ligand>
</feature>
<dbReference type="Gene3D" id="1.10.520.10">
    <property type="match status" value="2"/>
</dbReference>
<dbReference type="CDD" id="cd00693">
    <property type="entry name" value="secretory_peroxidase"/>
    <property type="match status" value="2"/>
</dbReference>
<keyword evidence="11 20" id="KW-1015">Disulfide bond</keyword>
<comment type="cofactor">
    <cofactor evidence="18">
        <name>Ca(2+)</name>
        <dbReference type="ChEBI" id="CHEBI:29108"/>
    </cofactor>
    <text evidence="18">Binds 2 calcium ions per subunit.</text>
</comment>
<accession>A0A0E0NNY1</accession>
<feature type="binding site" evidence="18">
    <location>
        <position position="76"/>
    </location>
    <ligand>
        <name>Ca(2+)</name>
        <dbReference type="ChEBI" id="CHEBI:29108"/>
        <label>1</label>
    </ligand>
</feature>
<keyword evidence="8 18" id="KW-0106">Calcium</keyword>
<dbReference type="PRINTS" id="PR00461">
    <property type="entry name" value="PLPEROXIDASE"/>
</dbReference>
<dbReference type="Proteomes" id="UP000008022">
    <property type="component" value="Unassembled WGS sequence"/>
</dbReference>
<feature type="disulfide bond" evidence="20">
    <location>
        <begin position="35"/>
        <end position="114"/>
    </location>
</feature>
<evidence type="ECO:0000256" key="2">
    <source>
        <dbReference type="ARBA" id="ARBA00006873"/>
    </source>
</evidence>
<keyword evidence="12" id="KW-0325">Glycoprotein</keyword>
<evidence type="ECO:0000256" key="3">
    <source>
        <dbReference type="ARBA" id="ARBA00012313"/>
    </source>
</evidence>
<dbReference type="HOGENOM" id="CLU_010543_4_3_1"/>
<evidence type="ECO:0000256" key="10">
    <source>
        <dbReference type="ARBA" id="ARBA00023004"/>
    </source>
</evidence>
<protein>
    <recommendedName>
        <fullName evidence="15">Peroxidase 1</fullName>
        <ecNumber evidence="3">1.11.1.7</ecNumber>
    </recommendedName>
</protein>
<keyword evidence="6 18" id="KW-0479">Metal-binding</keyword>
<dbReference type="Pfam" id="PF00141">
    <property type="entry name" value="peroxidase"/>
    <property type="match status" value="2"/>
</dbReference>
<evidence type="ECO:0000256" key="17">
    <source>
        <dbReference type="PIRSR" id="PIRSR600823-2"/>
    </source>
</evidence>
<evidence type="ECO:0000259" key="22">
    <source>
        <dbReference type="PROSITE" id="PS50873"/>
    </source>
</evidence>
<evidence type="ECO:0000256" key="21">
    <source>
        <dbReference type="SAM" id="SignalP"/>
    </source>
</evidence>
<dbReference type="InterPro" id="IPR002016">
    <property type="entry name" value="Haem_peroxidase"/>
</dbReference>
<comment type="similarity">
    <text evidence="2">Belongs to the peroxidase family. Ascorbate peroxidase subfamily.</text>
</comment>
<dbReference type="GO" id="GO:0140825">
    <property type="term" value="F:lactoperoxidase activity"/>
    <property type="evidence" value="ECO:0007669"/>
    <property type="project" value="UniProtKB-EC"/>
</dbReference>
<dbReference type="FunFam" id="1.10.420.10:FF:000006">
    <property type="entry name" value="Peroxidase"/>
    <property type="match status" value="1"/>
</dbReference>
<evidence type="ECO:0000313" key="23">
    <source>
        <dbReference type="EnsemblPlants" id="ORUFI03G01410.1"/>
    </source>
</evidence>
<evidence type="ECO:0000256" key="7">
    <source>
        <dbReference type="ARBA" id="ARBA00022729"/>
    </source>
</evidence>
<feature type="binding site" description="axial binding residue" evidence="18">
    <location>
        <position position="192"/>
    </location>
    <ligand>
        <name>heme b</name>
        <dbReference type="ChEBI" id="CHEBI:60344"/>
    </ligand>
    <ligandPart>
        <name>Fe</name>
        <dbReference type="ChEBI" id="CHEBI:18248"/>
    </ligandPart>
</feature>
<feature type="binding site" evidence="18">
    <location>
        <position position="250"/>
    </location>
    <ligand>
        <name>Ca(2+)</name>
        <dbReference type="ChEBI" id="CHEBI:29108"/>
        <label>2</label>
    </ligand>
</feature>
<evidence type="ECO:0000256" key="15">
    <source>
        <dbReference type="ARBA" id="ARBA00072322"/>
    </source>
</evidence>
<evidence type="ECO:0000256" key="13">
    <source>
        <dbReference type="ARBA" id="ARBA00023283"/>
    </source>
</evidence>
<feature type="active site" description="Proton acceptor" evidence="16">
    <location>
        <position position="66"/>
    </location>
</feature>
<dbReference type="InterPro" id="IPR019794">
    <property type="entry name" value="Peroxidases_AS"/>
</dbReference>
<feature type="binding site" evidence="18">
    <location>
        <position position="74"/>
    </location>
    <ligand>
        <name>Ca(2+)</name>
        <dbReference type="ChEBI" id="CHEBI:29108"/>
        <label>1</label>
    </ligand>
</feature>
<keyword evidence="4" id="KW-0575">Peroxidase</keyword>
<dbReference type="GO" id="GO:0020037">
    <property type="term" value="F:heme binding"/>
    <property type="evidence" value="ECO:0007669"/>
    <property type="project" value="InterPro"/>
</dbReference>
<feature type="chain" id="PRO_5002369010" description="Peroxidase 1" evidence="21">
    <location>
        <begin position="25"/>
        <end position="648"/>
    </location>
</feature>
<evidence type="ECO:0000256" key="8">
    <source>
        <dbReference type="ARBA" id="ARBA00022837"/>
    </source>
</evidence>
<feature type="disulfide bond" evidence="20">
    <location>
        <begin position="68"/>
        <end position="73"/>
    </location>
</feature>
<evidence type="ECO:0000313" key="24">
    <source>
        <dbReference type="Proteomes" id="UP000008022"/>
    </source>
</evidence>
<dbReference type="EnsemblPlants" id="ORUFI03G01410.1">
    <property type="protein sequence ID" value="ORUFI03G01410.1"/>
    <property type="gene ID" value="ORUFI03G01410"/>
</dbReference>
<comment type="catalytic activity">
    <reaction evidence="1">
        <text>2 a phenolic donor + H2O2 = 2 a phenolic radical donor + 2 H2O</text>
        <dbReference type="Rhea" id="RHEA:56136"/>
        <dbReference type="ChEBI" id="CHEBI:15377"/>
        <dbReference type="ChEBI" id="CHEBI:16240"/>
        <dbReference type="ChEBI" id="CHEBI:139520"/>
        <dbReference type="ChEBI" id="CHEBI:139521"/>
        <dbReference type="EC" id="1.11.1.7"/>
    </reaction>
</comment>
<feature type="disulfide bond" evidence="20">
    <location>
        <begin position="199"/>
        <end position="231"/>
    </location>
</feature>
<reference evidence="23" key="2">
    <citation type="submission" date="2015-06" db="UniProtKB">
        <authorList>
            <consortium name="EnsemblPlants"/>
        </authorList>
    </citation>
    <scope>IDENTIFICATION</scope>
</reference>
<keyword evidence="13" id="KW-0873">Pyrrolidone carboxylic acid</keyword>
<dbReference type="InterPro" id="IPR033905">
    <property type="entry name" value="Secretory_peroxidase"/>
</dbReference>
<feature type="domain" description="Plant heme peroxidase family profile" evidence="22">
    <location>
        <begin position="347"/>
        <end position="648"/>
    </location>
</feature>
<keyword evidence="5" id="KW-0349">Heme</keyword>
<evidence type="ECO:0000256" key="19">
    <source>
        <dbReference type="PIRSR" id="PIRSR600823-4"/>
    </source>
</evidence>
<dbReference type="GO" id="GO:0006979">
    <property type="term" value="P:response to oxidative stress"/>
    <property type="evidence" value="ECO:0007669"/>
    <property type="project" value="InterPro"/>
</dbReference>
<keyword evidence="7 21" id="KW-0732">Signal</keyword>
<dbReference type="InterPro" id="IPR000823">
    <property type="entry name" value="Peroxidase_pln"/>
</dbReference>
<feature type="binding site" evidence="18">
    <location>
        <position position="88"/>
    </location>
    <ligand>
        <name>Ca(2+)</name>
        <dbReference type="ChEBI" id="CHEBI:29108"/>
        <label>1</label>
    </ligand>
</feature>
<evidence type="ECO:0000256" key="12">
    <source>
        <dbReference type="ARBA" id="ARBA00023180"/>
    </source>
</evidence>
<proteinExistence type="inferred from homology"/>
<organism evidence="23 24">
    <name type="scientific">Oryza rufipogon</name>
    <name type="common">Brownbeard rice</name>
    <name type="synonym">Asian wild rice</name>
    <dbReference type="NCBI Taxonomy" id="4529"/>
    <lineage>
        <taxon>Eukaryota</taxon>
        <taxon>Viridiplantae</taxon>
        <taxon>Streptophyta</taxon>
        <taxon>Embryophyta</taxon>
        <taxon>Tracheophyta</taxon>
        <taxon>Spermatophyta</taxon>
        <taxon>Magnoliopsida</taxon>
        <taxon>Liliopsida</taxon>
        <taxon>Poales</taxon>
        <taxon>Poaceae</taxon>
        <taxon>BOP clade</taxon>
        <taxon>Oryzoideae</taxon>
        <taxon>Oryzeae</taxon>
        <taxon>Oryzinae</taxon>
        <taxon>Oryza</taxon>
    </lineage>
</organism>
<evidence type="ECO:0000256" key="9">
    <source>
        <dbReference type="ARBA" id="ARBA00023002"/>
    </source>
</evidence>
<reference evidence="24" key="1">
    <citation type="submission" date="2013-06" db="EMBL/GenBank/DDBJ databases">
        <authorList>
            <person name="Zhao Q."/>
        </authorList>
    </citation>
    <scope>NUCLEOTIDE SEQUENCE</scope>
    <source>
        <strain evidence="24">cv. W1943</strain>
    </source>
</reference>
<feature type="domain" description="Plant heme peroxidase family profile" evidence="22">
    <location>
        <begin position="25"/>
        <end position="322"/>
    </location>
</feature>
<evidence type="ECO:0000256" key="16">
    <source>
        <dbReference type="PIRSR" id="PIRSR600823-1"/>
    </source>
</evidence>
<dbReference type="InterPro" id="IPR019793">
    <property type="entry name" value="Peroxidases_heam-ligand_BS"/>
</dbReference>
<feature type="binding site" evidence="18">
    <location>
        <position position="193"/>
    </location>
    <ligand>
        <name>Ca(2+)</name>
        <dbReference type="ChEBI" id="CHEBI:29108"/>
        <label>2</label>
    </ligand>
</feature>
<dbReference type="eggNOG" id="ENOG502QPX7">
    <property type="taxonomic scope" value="Eukaryota"/>
</dbReference>
<keyword evidence="9" id="KW-0560">Oxidoreductase</keyword>
<feature type="binding site" evidence="18">
    <location>
        <position position="67"/>
    </location>
    <ligand>
        <name>Ca(2+)</name>
        <dbReference type="ChEBI" id="CHEBI:29108"/>
        <label>1</label>
    </ligand>
</feature>
<name>A0A0E0NNY1_ORYRU</name>
<dbReference type="SUPFAM" id="SSF48113">
    <property type="entry name" value="Heme-dependent peroxidases"/>
    <property type="match status" value="2"/>
</dbReference>
<dbReference type="AlphaFoldDB" id="A0A0E0NNY1"/>
<evidence type="ECO:0000256" key="20">
    <source>
        <dbReference type="PIRSR" id="PIRSR600823-5"/>
    </source>
</evidence>
<dbReference type="InterPro" id="IPR010255">
    <property type="entry name" value="Haem_peroxidase_sf"/>
</dbReference>
<dbReference type="GO" id="GO:0046872">
    <property type="term" value="F:metal ion binding"/>
    <property type="evidence" value="ECO:0007669"/>
    <property type="project" value="UniProtKB-KW"/>
</dbReference>
<dbReference type="STRING" id="4529.A0A0E0NNY1"/>
<dbReference type="PROSITE" id="PS00435">
    <property type="entry name" value="PEROXIDASE_1"/>
    <property type="match status" value="2"/>
</dbReference>
<evidence type="ECO:0000256" key="14">
    <source>
        <dbReference type="ARBA" id="ARBA00023324"/>
    </source>
</evidence>
<evidence type="ECO:0000256" key="18">
    <source>
        <dbReference type="PIRSR" id="PIRSR600823-3"/>
    </source>
</evidence>
<evidence type="ECO:0000256" key="4">
    <source>
        <dbReference type="ARBA" id="ARBA00022559"/>
    </source>
</evidence>